<dbReference type="OrthoDB" id="10688768at2759"/>
<protein>
    <submittedName>
        <fullName evidence="2">Uncharacterized protein</fullName>
    </submittedName>
</protein>
<feature type="region of interest" description="Disordered" evidence="1">
    <location>
        <begin position="367"/>
        <end position="438"/>
    </location>
</feature>
<organism evidence="2 3">
    <name type="scientific">Clohesyomyces aquaticus</name>
    <dbReference type="NCBI Taxonomy" id="1231657"/>
    <lineage>
        <taxon>Eukaryota</taxon>
        <taxon>Fungi</taxon>
        <taxon>Dikarya</taxon>
        <taxon>Ascomycota</taxon>
        <taxon>Pezizomycotina</taxon>
        <taxon>Dothideomycetes</taxon>
        <taxon>Pleosporomycetidae</taxon>
        <taxon>Pleosporales</taxon>
        <taxon>Lindgomycetaceae</taxon>
        <taxon>Clohesyomyces</taxon>
    </lineage>
</organism>
<feature type="compositionally biased region" description="Low complexity" evidence="1">
    <location>
        <begin position="174"/>
        <end position="183"/>
    </location>
</feature>
<feature type="region of interest" description="Disordered" evidence="1">
    <location>
        <begin position="23"/>
        <end position="54"/>
    </location>
</feature>
<feature type="compositionally biased region" description="Acidic residues" evidence="1">
    <location>
        <begin position="293"/>
        <end position="302"/>
    </location>
</feature>
<evidence type="ECO:0000313" key="2">
    <source>
        <dbReference type="EMBL" id="ORY11449.1"/>
    </source>
</evidence>
<feature type="region of interest" description="Disordered" evidence="1">
    <location>
        <begin position="127"/>
        <end position="329"/>
    </location>
</feature>
<sequence>MFEHDLLQTLSYTVLPAASPKPTKKYGPKVGMTRQSRPGAEAPTNVHKADNSTKPLKFPTEAAALNLVSVRNPPLQLFVQFSLRATFAAALNPNLLFEPPPGLRYLFTRINTTTNFDMLPKQFVESDEFTNPKRAKSETPASKRAAGDRAPSTKRVKNIVGYSDSEDESESEYETASASASAEHTISAPSQAVAATVQDPDTASRQESEESSPNRPSPSPVLAGIEAPSSQARSNNSEPDEDTRRQLEILFEDGVEITNFGRLPTRSESSELYGPNLDALEQKSAGEQKSEAEQSDEDDALEQEMLAGLRNDVKSPPREARVDRRSVASSTALEQAMLAELGADVMNSPESFAAAGLSDPVEIYHSLDDSFPIQEPHRPSAKSDESVIYTGQAPRPPPARLDPFAGAEPALAAALSKSKGSKGKEKATEPEELADELGVSAHPASTNRWAPSGHYVYKHGDAEFGKYVSRTVFESEPCTAQHRYSALDPKDPAYDSAGWVHTKEGESRVPGKRPTYRHSGWNLEAEKMKNLNRMSAFQKYLKWRGNISRPDQKIGRKIILNEGQPEANEAEAGKWQSRIKADLRPFLKTAFKNNHFTFQVEVAGLKFHALGYTKTYYEEIAQLAADFTGNVKITLGENVSILETRAGEFAGFGVDTAVIEKNLRYLRCFVRNLQQEEDRILSEDEADEEAIEGDGDSLFIPERDPQGQTQASTAREGDIPGEKDQAPEEGDG</sequence>
<feature type="compositionally biased region" description="Basic and acidic residues" evidence="1">
    <location>
        <begin position="375"/>
        <end position="385"/>
    </location>
</feature>
<feature type="compositionally biased region" description="Basic and acidic residues" evidence="1">
    <location>
        <begin position="715"/>
        <end position="726"/>
    </location>
</feature>
<feature type="compositionally biased region" description="Polar residues" evidence="1">
    <location>
        <begin position="228"/>
        <end position="237"/>
    </location>
</feature>
<feature type="compositionally biased region" description="Basic and acidic residues" evidence="1">
    <location>
        <begin position="311"/>
        <end position="326"/>
    </location>
</feature>
<proteinExistence type="predicted"/>
<accession>A0A1Y1ZMG6</accession>
<feature type="compositionally biased region" description="Acidic residues" evidence="1">
    <location>
        <begin position="164"/>
        <end position="173"/>
    </location>
</feature>
<feature type="compositionally biased region" description="Low complexity" evidence="1">
    <location>
        <begin position="405"/>
        <end position="418"/>
    </location>
</feature>
<dbReference type="EMBL" id="MCFA01000061">
    <property type="protein sequence ID" value="ORY11449.1"/>
    <property type="molecule type" value="Genomic_DNA"/>
</dbReference>
<name>A0A1Y1ZMG6_9PLEO</name>
<evidence type="ECO:0000313" key="3">
    <source>
        <dbReference type="Proteomes" id="UP000193144"/>
    </source>
</evidence>
<comment type="caution">
    <text evidence="2">The sequence shown here is derived from an EMBL/GenBank/DDBJ whole genome shotgun (WGS) entry which is preliminary data.</text>
</comment>
<gene>
    <name evidence="2" type="ORF">BCR34DRAFT_601389</name>
</gene>
<keyword evidence="3" id="KW-1185">Reference proteome</keyword>
<reference evidence="2 3" key="1">
    <citation type="submission" date="2016-07" db="EMBL/GenBank/DDBJ databases">
        <title>Pervasive Adenine N6-methylation of Active Genes in Fungi.</title>
        <authorList>
            <consortium name="DOE Joint Genome Institute"/>
            <person name="Mondo S.J."/>
            <person name="Dannebaum R.O."/>
            <person name="Kuo R.C."/>
            <person name="Labutti K."/>
            <person name="Haridas S."/>
            <person name="Kuo A."/>
            <person name="Salamov A."/>
            <person name="Ahrendt S.R."/>
            <person name="Lipzen A."/>
            <person name="Sullivan W."/>
            <person name="Andreopoulos W.B."/>
            <person name="Clum A."/>
            <person name="Lindquist E."/>
            <person name="Daum C."/>
            <person name="Ramamoorthy G.K."/>
            <person name="Gryganskyi A."/>
            <person name="Culley D."/>
            <person name="Magnuson J.K."/>
            <person name="James T.Y."/>
            <person name="O'Malley M.A."/>
            <person name="Stajich J.E."/>
            <person name="Spatafora J.W."/>
            <person name="Visel A."/>
            <person name="Grigoriev I.V."/>
        </authorList>
    </citation>
    <scope>NUCLEOTIDE SEQUENCE [LARGE SCALE GENOMIC DNA]</scope>
    <source>
        <strain evidence="2 3">CBS 115471</strain>
    </source>
</reference>
<feature type="compositionally biased region" description="Basic and acidic residues" evidence="1">
    <location>
        <begin position="280"/>
        <end position="292"/>
    </location>
</feature>
<feature type="region of interest" description="Disordered" evidence="1">
    <location>
        <begin position="680"/>
        <end position="732"/>
    </location>
</feature>
<feature type="compositionally biased region" description="Acidic residues" evidence="1">
    <location>
        <begin position="683"/>
        <end position="695"/>
    </location>
</feature>
<evidence type="ECO:0000256" key="1">
    <source>
        <dbReference type="SAM" id="MobiDB-lite"/>
    </source>
</evidence>
<dbReference type="Proteomes" id="UP000193144">
    <property type="component" value="Unassembled WGS sequence"/>
</dbReference>
<dbReference type="AlphaFoldDB" id="A0A1Y1ZMG6"/>